<sequence>THTMTAIERLAAQDLFAGLSGRPGAFALDFVELRAGKCFDLLAPGSPELRLREVGAGGLYAAEGAMKTFPETAEDLCAAMRAAHARRATCVTEANAVSSRSHAICTLRHLESGGCITLADCAGTERRKDSAHHSRERQQEGAEINASLHALKECVRFLAAGQQVPPHAYRASTLTKLLAGAFSRAGSSLMAVICTVSPSASDTEHTLSTLRTGAALRGPGQEREERHVLKSVSQPREPTPKQWTPDQVRSWMNGLENGL</sequence>
<dbReference type="Gene3D" id="3.40.850.10">
    <property type="entry name" value="Kinesin motor domain"/>
    <property type="match status" value="1"/>
</dbReference>
<dbReference type="PRINTS" id="PR00380">
    <property type="entry name" value="KINESINHEAVY"/>
</dbReference>
<feature type="compositionally biased region" description="Polar residues" evidence="2">
    <location>
        <begin position="231"/>
        <end position="247"/>
    </location>
</feature>
<evidence type="ECO:0000259" key="3">
    <source>
        <dbReference type="PROSITE" id="PS50067"/>
    </source>
</evidence>
<dbReference type="GO" id="GO:0007018">
    <property type="term" value="P:microtubule-based movement"/>
    <property type="evidence" value="ECO:0007669"/>
    <property type="project" value="InterPro"/>
</dbReference>
<evidence type="ECO:0000256" key="2">
    <source>
        <dbReference type="SAM" id="MobiDB-lite"/>
    </source>
</evidence>
<dbReference type="Proteomes" id="UP000626109">
    <property type="component" value="Unassembled WGS sequence"/>
</dbReference>
<dbReference type="GO" id="GO:0003777">
    <property type="term" value="F:microtubule motor activity"/>
    <property type="evidence" value="ECO:0007669"/>
    <property type="project" value="InterPro"/>
</dbReference>
<dbReference type="SUPFAM" id="SSF52540">
    <property type="entry name" value="P-loop containing nucleoside triphosphate hydrolases"/>
    <property type="match status" value="1"/>
</dbReference>
<comment type="caution">
    <text evidence="1">Lacks conserved residue(s) required for the propagation of feature annotation.</text>
</comment>
<protein>
    <recommendedName>
        <fullName evidence="3">Kinesin motor domain-containing protein</fullName>
    </recommendedName>
</protein>
<dbReference type="PANTHER" id="PTHR24115:SF0">
    <property type="entry name" value="FI21273P1-RELATED"/>
    <property type="match status" value="1"/>
</dbReference>
<proteinExistence type="inferred from homology"/>
<dbReference type="GO" id="GO:0005524">
    <property type="term" value="F:ATP binding"/>
    <property type="evidence" value="ECO:0007669"/>
    <property type="project" value="InterPro"/>
</dbReference>
<dbReference type="InterPro" id="IPR027640">
    <property type="entry name" value="Kinesin-like_fam"/>
</dbReference>
<name>A0A813L0X9_POLGL</name>
<dbReference type="AlphaFoldDB" id="A0A813L0X9"/>
<comment type="caution">
    <text evidence="4">The sequence shown here is derived from an EMBL/GenBank/DDBJ whole genome shotgun (WGS) entry which is preliminary data.</text>
</comment>
<dbReference type="PROSITE" id="PS50067">
    <property type="entry name" value="KINESIN_MOTOR_2"/>
    <property type="match status" value="1"/>
</dbReference>
<accession>A0A813L0X9</accession>
<dbReference type="SMART" id="SM00129">
    <property type="entry name" value="KISc"/>
    <property type="match status" value="1"/>
</dbReference>
<evidence type="ECO:0000256" key="1">
    <source>
        <dbReference type="PROSITE-ProRule" id="PRU00283"/>
    </source>
</evidence>
<evidence type="ECO:0000313" key="4">
    <source>
        <dbReference type="EMBL" id="CAE8715294.1"/>
    </source>
</evidence>
<feature type="non-terminal residue" evidence="4">
    <location>
        <position position="259"/>
    </location>
</feature>
<dbReference type="InterPro" id="IPR027417">
    <property type="entry name" value="P-loop_NTPase"/>
</dbReference>
<feature type="non-terminal residue" evidence="4">
    <location>
        <position position="1"/>
    </location>
</feature>
<evidence type="ECO:0000313" key="5">
    <source>
        <dbReference type="Proteomes" id="UP000626109"/>
    </source>
</evidence>
<dbReference type="EMBL" id="CAJNNW010032755">
    <property type="protein sequence ID" value="CAE8715294.1"/>
    <property type="molecule type" value="Genomic_DNA"/>
</dbReference>
<dbReference type="InterPro" id="IPR001752">
    <property type="entry name" value="Kinesin_motor_dom"/>
</dbReference>
<feature type="region of interest" description="Disordered" evidence="2">
    <location>
        <begin position="216"/>
        <end position="247"/>
    </location>
</feature>
<dbReference type="GO" id="GO:0005871">
    <property type="term" value="C:kinesin complex"/>
    <property type="evidence" value="ECO:0007669"/>
    <property type="project" value="TreeGrafter"/>
</dbReference>
<comment type="similarity">
    <text evidence="1">Belongs to the TRAFAC class myosin-kinesin ATPase superfamily. Kinesin family.</text>
</comment>
<dbReference type="GO" id="GO:0016887">
    <property type="term" value="F:ATP hydrolysis activity"/>
    <property type="evidence" value="ECO:0007669"/>
    <property type="project" value="TreeGrafter"/>
</dbReference>
<gene>
    <name evidence="4" type="ORF">PGLA2088_LOCUS38456</name>
</gene>
<reference evidence="4" key="1">
    <citation type="submission" date="2021-02" db="EMBL/GenBank/DDBJ databases">
        <authorList>
            <person name="Dougan E. K."/>
            <person name="Rhodes N."/>
            <person name="Thang M."/>
            <person name="Chan C."/>
        </authorList>
    </citation>
    <scope>NUCLEOTIDE SEQUENCE</scope>
</reference>
<organism evidence="4 5">
    <name type="scientific">Polarella glacialis</name>
    <name type="common">Dinoflagellate</name>
    <dbReference type="NCBI Taxonomy" id="89957"/>
    <lineage>
        <taxon>Eukaryota</taxon>
        <taxon>Sar</taxon>
        <taxon>Alveolata</taxon>
        <taxon>Dinophyceae</taxon>
        <taxon>Suessiales</taxon>
        <taxon>Suessiaceae</taxon>
        <taxon>Polarella</taxon>
    </lineage>
</organism>
<dbReference type="GO" id="GO:0005874">
    <property type="term" value="C:microtubule"/>
    <property type="evidence" value="ECO:0007669"/>
    <property type="project" value="TreeGrafter"/>
</dbReference>
<dbReference type="PANTHER" id="PTHR24115">
    <property type="entry name" value="KINESIN-RELATED"/>
    <property type="match status" value="1"/>
</dbReference>
<dbReference type="GO" id="GO:0008017">
    <property type="term" value="F:microtubule binding"/>
    <property type="evidence" value="ECO:0007669"/>
    <property type="project" value="InterPro"/>
</dbReference>
<feature type="domain" description="Kinesin motor" evidence="3">
    <location>
        <begin position="1"/>
        <end position="219"/>
    </location>
</feature>
<dbReference type="GO" id="GO:0005819">
    <property type="term" value="C:spindle"/>
    <property type="evidence" value="ECO:0007669"/>
    <property type="project" value="TreeGrafter"/>
</dbReference>
<dbReference type="InterPro" id="IPR036961">
    <property type="entry name" value="Kinesin_motor_dom_sf"/>
</dbReference>
<dbReference type="Pfam" id="PF00225">
    <property type="entry name" value="Kinesin"/>
    <property type="match status" value="1"/>
</dbReference>